<feature type="coiled-coil region" evidence="6">
    <location>
        <begin position="803"/>
        <end position="862"/>
    </location>
</feature>
<feature type="transmembrane region" description="Helical" evidence="7">
    <location>
        <begin position="1065"/>
        <end position="1084"/>
    </location>
</feature>
<feature type="coiled-coil region" evidence="6">
    <location>
        <begin position="620"/>
        <end position="697"/>
    </location>
</feature>
<feature type="transmembrane region" description="Helical" evidence="7">
    <location>
        <begin position="994"/>
        <end position="1015"/>
    </location>
</feature>
<keyword evidence="10" id="KW-1185">Reference proteome</keyword>
<feature type="transmembrane region" description="Helical" evidence="7">
    <location>
        <begin position="1294"/>
        <end position="1314"/>
    </location>
</feature>
<evidence type="ECO:0000256" key="4">
    <source>
        <dbReference type="ARBA" id="ARBA00022989"/>
    </source>
</evidence>
<evidence type="ECO:0000256" key="1">
    <source>
        <dbReference type="ARBA" id="ARBA00004651"/>
    </source>
</evidence>
<keyword evidence="3 7" id="KW-0812">Transmembrane</keyword>
<dbReference type="InterPro" id="IPR038766">
    <property type="entry name" value="Membrane_comp_ABC_pdt"/>
</dbReference>
<evidence type="ECO:0000256" key="6">
    <source>
        <dbReference type="SAM" id="Coils"/>
    </source>
</evidence>
<keyword evidence="2" id="KW-1003">Cell membrane</keyword>
<dbReference type="InterPro" id="IPR003838">
    <property type="entry name" value="ABC3_permease_C"/>
</dbReference>
<keyword evidence="5 7" id="KW-0472">Membrane</keyword>
<proteinExistence type="predicted"/>
<evidence type="ECO:0000256" key="2">
    <source>
        <dbReference type="ARBA" id="ARBA00022475"/>
    </source>
</evidence>
<keyword evidence="4 7" id="KW-1133">Transmembrane helix</keyword>
<feature type="transmembrane region" description="Helical" evidence="7">
    <location>
        <begin position="1347"/>
        <end position="1369"/>
    </location>
</feature>
<feature type="transmembrane region" description="Helical" evidence="7">
    <location>
        <begin position="898"/>
        <end position="919"/>
    </location>
</feature>
<dbReference type="Pfam" id="PF02687">
    <property type="entry name" value="FtsX"/>
    <property type="match status" value="2"/>
</dbReference>
<organism evidence="9 10">
    <name type="scientific">Globicatella sulfidifaciens DSM 15739</name>
    <dbReference type="NCBI Taxonomy" id="1121925"/>
    <lineage>
        <taxon>Bacteria</taxon>
        <taxon>Bacillati</taxon>
        <taxon>Bacillota</taxon>
        <taxon>Bacilli</taxon>
        <taxon>Lactobacillales</taxon>
        <taxon>Aerococcaceae</taxon>
        <taxon>Globicatella</taxon>
    </lineage>
</organism>
<feature type="transmembrane region" description="Helical" evidence="7">
    <location>
        <begin position="1389"/>
        <end position="1407"/>
    </location>
</feature>
<dbReference type="Proteomes" id="UP000189941">
    <property type="component" value="Unassembled WGS sequence"/>
</dbReference>
<feature type="domain" description="ABC3 transporter permease C-terminal" evidence="8">
    <location>
        <begin position="1298"/>
        <end position="1414"/>
    </location>
</feature>
<feature type="domain" description="ABC3 transporter permease C-terminal" evidence="8">
    <location>
        <begin position="898"/>
        <end position="1007"/>
    </location>
</feature>
<keyword evidence="6" id="KW-0175">Coiled coil</keyword>
<feature type="coiled-coil region" evidence="6">
    <location>
        <begin position="381"/>
        <end position="451"/>
    </location>
</feature>
<dbReference type="Gene3D" id="1.10.287.1490">
    <property type="match status" value="1"/>
</dbReference>
<reference evidence="10" key="1">
    <citation type="submission" date="2017-02" db="EMBL/GenBank/DDBJ databases">
        <authorList>
            <person name="Varghese N."/>
            <person name="Submissions S."/>
        </authorList>
    </citation>
    <scope>NUCLEOTIDE SEQUENCE [LARGE SCALE GENOMIC DNA]</scope>
    <source>
        <strain evidence="10">DSM 15739</strain>
    </source>
</reference>
<evidence type="ECO:0000313" key="9">
    <source>
        <dbReference type="EMBL" id="SJZ30328.1"/>
    </source>
</evidence>
<feature type="transmembrane region" description="Helical" evidence="7">
    <location>
        <begin position="21"/>
        <end position="40"/>
    </location>
</feature>
<accession>A0A1T4JJM9</accession>
<feature type="coiled-coil region" evidence="6">
    <location>
        <begin position="272"/>
        <end position="306"/>
    </location>
</feature>
<gene>
    <name evidence="9" type="ORF">SAMN02746011_00032</name>
</gene>
<dbReference type="PANTHER" id="PTHR30287">
    <property type="entry name" value="MEMBRANE COMPONENT OF PREDICTED ABC SUPERFAMILY METABOLITE UPTAKE TRANSPORTER"/>
    <property type="match status" value="1"/>
</dbReference>
<sequence length="1424" mass="158823">MMNKVLWKDNLTEIKKSWPRFLSILLIMLLGVAFFVGIRATSPAMVETARQFYEQYHLPDGQILSTLGLNEDDIQLIEEKGLTVDPLKALETTLNPLSERVKVYPNNNKDYFFAVEGALPQKADEIALDIKYRQSDIKIGDVIELEQVTAAPKEDEDTNLEGLQAPYLTRTQFKVTGFVDTPLYFSKISRGVSNINGYVLVMPEAVAGDIYTEVLYWSTEAGRYRAYSDQYNQVMDEVQSELEAAFAQRPEIRLQQLKDDLNLTLSDGAKEIDEGYAELASAEKELESAKEELSEGQSQYESGSEELAKGYDEWTSASIKLADGRNEYHDGLAELESGEAAYQSGLEEIKTQEETLNNGEAEYQAGLAEYQSGVKTFNEKISSAQSELSLNKAKLDEAKEQLDASKAQLDEGWAALESGKAELTKGQEQMASELQQNIPNLAENLTNLKTQAQQGQFDEPTNQKILAESTSQAELTVIYLQQQLTQLTNQKTTLESQIKAAPEQIKQVNAGIAEVEAGLAELNEHLTPLAESESSLTEELLTVEATVTEQQAIVEQAQVAYNEAVQARDEKATQLENLDPESTEYATVEAQLQEAEALVTQTHNTLTAEQATLAPLTATRDELSAQLSTISERKTALTNQVAELESQQATLAEQLAGLNQLISPETAKQVEQLTGAIASLQTQIESLQAGLQEFTTAQAEIATNEATLNEGQKAYEQGWSEYAAGLKAYQEGTAQFDEEKQAGQTELDNAKSELATAREKLDNGWSQLNAGKEQLASSFNELATGREKLATALQEIEDGEIELADGLTELDDSQKELADAKKELEDGQKEYEENLAKFKSEKKDALKELKKAEADLADGQKEVDDLKEPNYYLNQRDSFDSYDSLYDNANQIKQISTVFPLFFFAIAVLVTFTTIKRMVSEQRNYMGTMKQMGYPNHVILSKFVMYALLATVIGTVIGIELGYRIFPPVIMNAYNSLFHFDSAVTVRSHELNGLVAIIALACALIPAIWTPLQYLREQPARLLRPEPPKAGKKTMIERIGPIWNRLSFNRKMTIRNLLRYKGRNAMTLVGVAGCTMLIVTGFGISDTIDGLVETQFKQLQRYDAVLYLDEDAEQAKKDQVIDEVSHHSELDKTLEIHSANWQTDTNQAVQSVSVIVPLDDYQGFLDIHERQTPEQLIDLNQEQGAVISERLSEYVNVDVGDMLHLVDNDGNEVDIPVSKIVENYIEHYVYLSPKNYQTIFDEEPTFNALLMQYGANANSHQLEQDFSDKEAVLTYLSLDSIENNVQETMGSLNVITLVLIISAAALAFVVLYNLTNINVSERLRELSTIKVLGFYNREVSMYIYDEVLILTAIGSVIGLGLGVILNQYILKTIQMPNLLFYPIINWPSHLISAAMTFLFSSIVMLVMHQKLKKIDMVEALKAVE</sequence>
<dbReference type="EMBL" id="FUWO01000001">
    <property type="protein sequence ID" value="SJZ30328.1"/>
    <property type="molecule type" value="Genomic_DNA"/>
</dbReference>
<comment type="subcellular location">
    <subcellularLocation>
        <location evidence="1">Cell membrane</location>
        <topology evidence="1">Multi-pass membrane protein</topology>
    </subcellularLocation>
</comment>
<dbReference type="PANTHER" id="PTHR30287:SF1">
    <property type="entry name" value="INNER MEMBRANE PROTEIN"/>
    <property type="match status" value="1"/>
</dbReference>
<evidence type="ECO:0000256" key="5">
    <source>
        <dbReference type="ARBA" id="ARBA00023136"/>
    </source>
</evidence>
<evidence type="ECO:0000256" key="3">
    <source>
        <dbReference type="ARBA" id="ARBA00022692"/>
    </source>
</evidence>
<protein>
    <submittedName>
        <fullName evidence="9">MacB-like core domain-containing protein</fullName>
    </submittedName>
</protein>
<evidence type="ECO:0000256" key="7">
    <source>
        <dbReference type="SAM" id="Phobius"/>
    </source>
</evidence>
<name>A0A1T4JJM9_9LACT</name>
<feature type="transmembrane region" description="Helical" evidence="7">
    <location>
        <begin position="939"/>
        <end position="959"/>
    </location>
</feature>
<evidence type="ECO:0000313" key="10">
    <source>
        <dbReference type="Proteomes" id="UP000189941"/>
    </source>
</evidence>
<dbReference type="GO" id="GO:0005886">
    <property type="term" value="C:plasma membrane"/>
    <property type="evidence" value="ECO:0007669"/>
    <property type="project" value="UniProtKB-SubCell"/>
</dbReference>
<evidence type="ECO:0000259" key="8">
    <source>
        <dbReference type="Pfam" id="PF02687"/>
    </source>
</evidence>
<dbReference type="STRING" id="1121925.SAMN02746011_00032"/>